<accession>A0ABM6US04</accession>
<evidence type="ECO:0000313" key="3">
    <source>
        <dbReference type="Proteomes" id="UP000240908"/>
    </source>
</evidence>
<dbReference type="InterPro" id="IPR010557">
    <property type="entry name" value="DUF1133"/>
</dbReference>
<proteinExistence type="predicted"/>
<dbReference type="Pfam" id="PF13392">
    <property type="entry name" value="HNH_3"/>
    <property type="match status" value="1"/>
</dbReference>
<evidence type="ECO:0000259" key="1">
    <source>
        <dbReference type="Pfam" id="PF13392"/>
    </source>
</evidence>
<evidence type="ECO:0000313" key="2">
    <source>
        <dbReference type="EMBL" id="AVX37811.1"/>
    </source>
</evidence>
<dbReference type="Proteomes" id="UP000240908">
    <property type="component" value="Chromosome"/>
</dbReference>
<dbReference type="RefSeq" id="WP_108087582.1">
    <property type="nucleotide sequence ID" value="NZ_CP028487.1"/>
</dbReference>
<sequence>MKHKPFTYLVEQEGRMDWALLKEALKYNPETGNFTSALHSGVKVRGMIAENGYLKVSFNKQVFFAHRLAWFYVHGKWPTADIDHINGNPSDNRLCNLREATRARNTHNQRLGKSNTSGARCVSWSRNAKRWVIQITRFGHRFNLGTHADKEKAIEIANEFLRKSDGEFFTDVTSRHNLPQDRIALLALIKKSRDVDPVKTLEPTKRIWASHMLSGWGKWAYSGLEGKTQISPIGRFMESVSGRGAITADGIVAIIEGLHDRGYSGGELINKLAQIIASLKHTSAPEISDEEGMFMDRVIMKTLGAGTPLMRVAVDYFVYGHRIETISQYLIRITSGALTPPQARDRIRWCIRIIEAKIYNSIHRELEMNESNQKAA</sequence>
<dbReference type="InterPro" id="IPR003615">
    <property type="entry name" value="HNH_nuc"/>
</dbReference>
<dbReference type="SUPFAM" id="SSF54060">
    <property type="entry name" value="His-Me finger endonucleases"/>
    <property type="match status" value="1"/>
</dbReference>
<dbReference type="Pfam" id="PF06576">
    <property type="entry name" value="DUF1133"/>
    <property type="match status" value="1"/>
</dbReference>
<dbReference type="InterPro" id="IPR044925">
    <property type="entry name" value="His-Me_finger_sf"/>
</dbReference>
<organism evidence="2 3">
    <name type="scientific">Yersinia massiliensis</name>
    <dbReference type="NCBI Taxonomy" id="419257"/>
    <lineage>
        <taxon>Bacteria</taxon>
        <taxon>Pseudomonadati</taxon>
        <taxon>Pseudomonadota</taxon>
        <taxon>Gammaproteobacteria</taxon>
        <taxon>Enterobacterales</taxon>
        <taxon>Yersiniaceae</taxon>
        <taxon>Yersinia</taxon>
    </lineage>
</organism>
<dbReference type="EMBL" id="CP028487">
    <property type="protein sequence ID" value="AVX37811.1"/>
    <property type="molecule type" value="Genomic_DNA"/>
</dbReference>
<feature type="domain" description="HNH nuclease" evidence="1">
    <location>
        <begin position="64"/>
        <end position="106"/>
    </location>
</feature>
<protein>
    <recommendedName>
        <fullName evidence="1">HNH nuclease domain-containing protein</fullName>
    </recommendedName>
</protein>
<dbReference type="Gene3D" id="3.90.75.20">
    <property type="match status" value="1"/>
</dbReference>
<keyword evidence="3" id="KW-1185">Reference proteome</keyword>
<reference evidence="3" key="1">
    <citation type="journal article" date="2018" name="Genome Announc.">
        <title>First complete genome sequence of Yersinia massiliensis.</title>
        <authorList>
            <person name="Thomas M.C."/>
            <person name="Arling V."/>
            <person name="Goji N."/>
            <person name="Janzen T.W."/>
            <person name="Duceppe M.-O."/>
            <person name="Mathews A."/>
            <person name="Carrillo C."/>
            <person name="Amoako K."/>
        </authorList>
    </citation>
    <scope>NUCLEOTIDE SEQUENCE [LARGE SCALE GENOMIC DNA]</scope>
    <source>
        <strain evidence="3">GTA</strain>
    </source>
</reference>
<gene>
    <name evidence="2" type="ORF">DA391_09135</name>
</gene>
<name>A0ABM6US04_9GAMM</name>